<dbReference type="PANTHER" id="PTHR30290:SF81">
    <property type="entry name" value="OLIGOPEPTIDE-BINDING PROTEIN OPPA"/>
    <property type="match status" value="1"/>
</dbReference>
<protein>
    <submittedName>
        <fullName evidence="3">ABC transporter, substrate-binding protein, family 5</fullName>
    </submittedName>
</protein>
<name>C9LNI3_9FIRM</name>
<dbReference type="EMBL" id="ACIM02000001">
    <property type="protein sequence ID" value="EEW97119.1"/>
    <property type="molecule type" value="Genomic_DNA"/>
</dbReference>
<sequence length="506" mass="55720">MKKRWIAAGLAAVTACSVFISGCGDDKKAAADKIVRVAGTVSVSSSSMDPAKGWDGWYIVRYGVGETLFKVGDGLKIEPWLAEKFEKIDDLTWKITLKKNVTFSNGEAMTSQKVIDSLKRVGDMNERAGFLKTAVYTVDGDAVVIKTEKPRLTLINDLADPYAAIIDVANTKDFEKAPIGTGPFVMASYESNKKAVMKKNPKYWGGEVKSDGVEYTKVTDANALAMSLQGGEVDIAQDLTVDAAETVAKKDNLVVKRVAQPRVYQMYFNLNKMQDKAVREAIMYGVNKKDIGEKLMKGSVSAAYSAFPDDSAYGAKNLKPRMFDAAKAKQILADAGYKDTNGDGVVEKDGKPLTVQFSVYKRAAIAPIATEMQAQLKQIGIDVQIKNFEKATFFAPGDFDIALYYVVTMPVGDPYDFLYNAYDKDSKVNFGHYNNPEVQGWLEKLQKLSDGEARMQLVHKIQQAVIDDAAMDFVGFNTIQVGMGKNVKGYLITPNDYYQVTKDLEK</sequence>
<dbReference type="eggNOG" id="COG0747">
    <property type="taxonomic scope" value="Bacteria"/>
</dbReference>
<dbReference type="SUPFAM" id="SSF53850">
    <property type="entry name" value="Periplasmic binding protein-like II"/>
    <property type="match status" value="1"/>
</dbReference>
<accession>C9LNI3</accession>
<reference evidence="3" key="1">
    <citation type="submission" date="2009-09" db="EMBL/GenBank/DDBJ databases">
        <authorList>
            <person name="Weinstock G."/>
            <person name="Sodergren E."/>
            <person name="Clifton S."/>
            <person name="Fulton L."/>
            <person name="Fulton B."/>
            <person name="Courtney L."/>
            <person name="Fronick C."/>
            <person name="Harrison M."/>
            <person name="Strong C."/>
            <person name="Farmer C."/>
            <person name="Delahaunty K."/>
            <person name="Markovic C."/>
            <person name="Hall O."/>
            <person name="Minx P."/>
            <person name="Tomlinson C."/>
            <person name="Mitreva M."/>
            <person name="Nelson J."/>
            <person name="Hou S."/>
            <person name="Wollam A."/>
            <person name="Pepin K.H."/>
            <person name="Johnson M."/>
            <person name="Bhonagiri V."/>
            <person name="Nash W.E."/>
            <person name="Warren W."/>
            <person name="Chinwalla A."/>
            <person name="Mardis E.R."/>
            <person name="Wilson R.K."/>
        </authorList>
    </citation>
    <scope>NUCLEOTIDE SEQUENCE [LARGE SCALE GENOMIC DNA]</scope>
    <source>
        <strain evidence="3">DSM 15470</strain>
    </source>
</reference>
<dbReference type="PROSITE" id="PS51257">
    <property type="entry name" value="PROKAR_LIPOPROTEIN"/>
    <property type="match status" value="1"/>
</dbReference>
<dbReference type="Gene3D" id="3.10.105.10">
    <property type="entry name" value="Dipeptide-binding Protein, Domain 3"/>
    <property type="match status" value="1"/>
</dbReference>
<dbReference type="InterPro" id="IPR000914">
    <property type="entry name" value="SBP_5_dom"/>
</dbReference>
<dbReference type="InterPro" id="IPR039424">
    <property type="entry name" value="SBP_5"/>
</dbReference>
<dbReference type="STRING" id="592028.GCWU000321_01104"/>
<comment type="caution">
    <text evidence="3">The sequence shown here is derived from an EMBL/GenBank/DDBJ whole genome shotgun (WGS) entry which is preliminary data.</text>
</comment>
<dbReference type="PIRSF" id="PIRSF002741">
    <property type="entry name" value="MppA"/>
    <property type="match status" value="1"/>
</dbReference>
<dbReference type="OrthoDB" id="9772924at2"/>
<dbReference type="GO" id="GO:0043190">
    <property type="term" value="C:ATP-binding cassette (ABC) transporter complex"/>
    <property type="evidence" value="ECO:0007669"/>
    <property type="project" value="InterPro"/>
</dbReference>
<dbReference type="Pfam" id="PF00496">
    <property type="entry name" value="SBP_bac_5"/>
    <property type="match status" value="1"/>
</dbReference>
<feature type="signal peptide" evidence="1">
    <location>
        <begin position="1"/>
        <end position="20"/>
    </location>
</feature>
<organism evidence="3 4">
    <name type="scientific">Dialister invisus DSM 15470</name>
    <dbReference type="NCBI Taxonomy" id="592028"/>
    <lineage>
        <taxon>Bacteria</taxon>
        <taxon>Bacillati</taxon>
        <taxon>Bacillota</taxon>
        <taxon>Negativicutes</taxon>
        <taxon>Veillonellales</taxon>
        <taxon>Veillonellaceae</taxon>
        <taxon>Dialister</taxon>
    </lineage>
</organism>
<dbReference type="HOGENOM" id="CLU_017028_7_5_9"/>
<dbReference type="Gene3D" id="3.40.190.10">
    <property type="entry name" value="Periplasmic binding protein-like II"/>
    <property type="match status" value="1"/>
</dbReference>
<dbReference type="RefSeq" id="WP_007070052.1">
    <property type="nucleotide sequence ID" value="NZ_GG698602.1"/>
</dbReference>
<evidence type="ECO:0000313" key="4">
    <source>
        <dbReference type="Proteomes" id="UP000004736"/>
    </source>
</evidence>
<dbReference type="AlphaFoldDB" id="C9LNI3"/>
<dbReference type="Proteomes" id="UP000004736">
    <property type="component" value="Unassembled WGS sequence"/>
</dbReference>
<dbReference type="GO" id="GO:1904680">
    <property type="term" value="F:peptide transmembrane transporter activity"/>
    <property type="evidence" value="ECO:0007669"/>
    <property type="project" value="TreeGrafter"/>
</dbReference>
<evidence type="ECO:0000256" key="1">
    <source>
        <dbReference type="SAM" id="SignalP"/>
    </source>
</evidence>
<feature type="chain" id="PRO_5038936719" evidence="1">
    <location>
        <begin position="21"/>
        <end position="506"/>
    </location>
</feature>
<dbReference type="GO" id="GO:0015833">
    <property type="term" value="P:peptide transport"/>
    <property type="evidence" value="ECO:0007669"/>
    <property type="project" value="TreeGrafter"/>
</dbReference>
<dbReference type="InterPro" id="IPR030678">
    <property type="entry name" value="Peptide/Ni-bd"/>
</dbReference>
<evidence type="ECO:0000313" key="3">
    <source>
        <dbReference type="EMBL" id="EEW97119.1"/>
    </source>
</evidence>
<dbReference type="CDD" id="cd08490">
    <property type="entry name" value="PBP2_NikA_DppA_OppA_like_3"/>
    <property type="match status" value="1"/>
</dbReference>
<keyword evidence="4" id="KW-1185">Reference proteome</keyword>
<gene>
    <name evidence="3" type="ORF">GCWU000321_01104</name>
</gene>
<feature type="domain" description="Solute-binding protein family 5" evidence="2">
    <location>
        <begin position="76"/>
        <end position="426"/>
    </location>
</feature>
<dbReference type="PANTHER" id="PTHR30290">
    <property type="entry name" value="PERIPLASMIC BINDING COMPONENT OF ABC TRANSPORTER"/>
    <property type="match status" value="1"/>
</dbReference>
<keyword evidence="1" id="KW-0732">Signal</keyword>
<proteinExistence type="predicted"/>
<evidence type="ECO:0000259" key="2">
    <source>
        <dbReference type="Pfam" id="PF00496"/>
    </source>
</evidence>
<dbReference type="GeneID" id="78277767"/>
<dbReference type="GO" id="GO:0042597">
    <property type="term" value="C:periplasmic space"/>
    <property type="evidence" value="ECO:0007669"/>
    <property type="project" value="UniProtKB-ARBA"/>
</dbReference>